<sequence>MKTRLLAPPWTKPTLTDETSEALEIISSNVWKDASVRFSAERDAKIKAGKSAPKGMQRYLNEILVERFNYHGWDGDSGYFIKEKTWIRVTFRHQMSLGSDILDALKVCKKEGIEQAVILAANRKTLNIISPNDAAAIVSFEKLEKEILSLYGALDIPLLIGELTPLTSASKDVEAELKKERYRDLTIPTRQ</sequence>
<name>A0ABR7FE00_9FIRM</name>
<dbReference type="SUPFAM" id="SSF52980">
    <property type="entry name" value="Restriction endonuclease-like"/>
    <property type="match status" value="1"/>
</dbReference>
<organism evidence="1 2">
    <name type="scientific">Blautia celeris</name>
    <dbReference type="NCBI Taxonomy" id="2763026"/>
    <lineage>
        <taxon>Bacteria</taxon>
        <taxon>Bacillati</taxon>
        <taxon>Bacillota</taxon>
        <taxon>Clostridia</taxon>
        <taxon>Lachnospirales</taxon>
        <taxon>Lachnospiraceae</taxon>
        <taxon>Blautia</taxon>
    </lineage>
</organism>
<reference evidence="1 2" key="1">
    <citation type="submission" date="2020-08" db="EMBL/GenBank/DDBJ databases">
        <title>Genome public.</title>
        <authorList>
            <person name="Liu C."/>
            <person name="Sun Q."/>
        </authorList>
    </citation>
    <scope>NUCLEOTIDE SEQUENCE [LARGE SCALE GENOMIC DNA]</scope>
    <source>
        <strain evidence="1 2">NSJ-34</strain>
    </source>
</reference>
<dbReference type="InterPro" id="IPR011335">
    <property type="entry name" value="Restrct_endonuc-II-like"/>
</dbReference>
<accession>A0ABR7FE00</accession>
<protein>
    <submittedName>
        <fullName evidence="1">Uncharacterized protein</fullName>
    </submittedName>
</protein>
<evidence type="ECO:0000313" key="2">
    <source>
        <dbReference type="Proteomes" id="UP000654573"/>
    </source>
</evidence>
<comment type="caution">
    <text evidence="1">The sequence shown here is derived from an EMBL/GenBank/DDBJ whole genome shotgun (WGS) entry which is preliminary data.</text>
</comment>
<proteinExistence type="predicted"/>
<dbReference type="RefSeq" id="WP_033140448.1">
    <property type="nucleotide sequence ID" value="NZ_JACOOU010000006.1"/>
</dbReference>
<gene>
    <name evidence="1" type="ORF">H8S76_14295</name>
</gene>
<evidence type="ECO:0000313" key="1">
    <source>
        <dbReference type="EMBL" id="MBC5673418.1"/>
    </source>
</evidence>
<dbReference type="EMBL" id="JACOOU010000006">
    <property type="protein sequence ID" value="MBC5673418.1"/>
    <property type="molecule type" value="Genomic_DNA"/>
</dbReference>
<keyword evidence="2" id="KW-1185">Reference proteome</keyword>
<dbReference type="Proteomes" id="UP000654573">
    <property type="component" value="Unassembled WGS sequence"/>
</dbReference>